<evidence type="ECO:0000313" key="1">
    <source>
        <dbReference type="EMBL" id="KAL1843260.1"/>
    </source>
</evidence>
<dbReference type="EMBL" id="JAZHXJ010001850">
    <property type="protein sequence ID" value="KAL1843260.1"/>
    <property type="molecule type" value="Genomic_DNA"/>
</dbReference>
<keyword evidence="2" id="KW-1185">Reference proteome</keyword>
<organism evidence="1 2">
    <name type="scientific">Phialemonium thermophilum</name>
    <dbReference type="NCBI Taxonomy" id="223376"/>
    <lineage>
        <taxon>Eukaryota</taxon>
        <taxon>Fungi</taxon>
        <taxon>Dikarya</taxon>
        <taxon>Ascomycota</taxon>
        <taxon>Pezizomycotina</taxon>
        <taxon>Sordariomycetes</taxon>
        <taxon>Sordariomycetidae</taxon>
        <taxon>Cephalothecales</taxon>
        <taxon>Cephalothecaceae</taxon>
        <taxon>Phialemonium</taxon>
    </lineage>
</organism>
<proteinExistence type="predicted"/>
<evidence type="ECO:0008006" key="3">
    <source>
        <dbReference type="Google" id="ProtNLM"/>
    </source>
</evidence>
<comment type="caution">
    <text evidence="1">The sequence shown here is derived from an EMBL/GenBank/DDBJ whole genome shotgun (WGS) entry which is preliminary data.</text>
</comment>
<sequence>MLEWKDRLLPANAGTSLTCLLAFLLAFSLAYSLACSLACSLASSDESRTLPYPPTYLSSGCSVLLPLP</sequence>
<gene>
    <name evidence="1" type="ORF">VTK73DRAFT_2882</name>
</gene>
<dbReference type="Proteomes" id="UP001586593">
    <property type="component" value="Unassembled WGS sequence"/>
</dbReference>
<name>A0ABR3VN75_9PEZI</name>
<reference evidence="1 2" key="1">
    <citation type="journal article" date="2024" name="Commun. Biol.">
        <title>Comparative genomic analysis of thermophilic fungi reveals convergent evolutionary adaptations and gene losses.</title>
        <authorList>
            <person name="Steindorff A.S."/>
            <person name="Aguilar-Pontes M.V."/>
            <person name="Robinson A.J."/>
            <person name="Andreopoulos B."/>
            <person name="LaButti K."/>
            <person name="Kuo A."/>
            <person name="Mondo S."/>
            <person name="Riley R."/>
            <person name="Otillar R."/>
            <person name="Haridas S."/>
            <person name="Lipzen A."/>
            <person name="Grimwood J."/>
            <person name="Schmutz J."/>
            <person name="Clum A."/>
            <person name="Reid I.D."/>
            <person name="Moisan M.C."/>
            <person name="Butler G."/>
            <person name="Nguyen T.T.M."/>
            <person name="Dewar K."/>
            <person name="Conant G."/>
            <person name="Drula E."/>
            <person name="Henrissat B."/>
            <person name="Hansel C."/>
            <person name="Singer S."/>
            <person name="Hutchinson M.I."/>
            <person name="de Vries R.P."/>
            <person name="Natvig D.O."/>
            <person name="Powell A.J."/>
            <person name="Tsang A."/>
            <person name="Grigoriev I.V."/>
        </authorList>
    </citation>
    <scope>NUCLEOTIDE SEQUENCE [LARGE SCALE GENOMIC DNA]</scope>
    <source>
        <strain evidence="1 2">ATCC 24622</strain>
    </source>
</reference>
<accession>A0ABR3VN75</accession>
<protein>
    <recommendedName>
        <fullName evidence="3">Secreted peptide</fullName>
    </recommendedName>
</protein>
<evidence type="ECO:0000313" key="2">
    <source>
        <dbReference type="Proteomes" id="UP001586593"/>
    </source>
</evidence>